<protein>
    <recommendedName>
        <fullName evidence="10">Histidine biosynthesis bifunctional protein HisB</fullName>
    </recommendedName>
    <domain>
        <recommendedName>
            <fullName evidence="10">Histidinol-phosphatase</fullName>
            <ecNumber evidence="10">3.1.3.15</ecNumber>
        </recommendedName>
    </domain>
    <domain>
        <recommendedName>
            <fullName evidence="10">Imidazoleglycerol-phosphate dehydratase</fullName>
            <shortName evidence="10">IGPD</shortName>
            <ecNumber evidence="10">4.2.1.19</ecNumber>
        </recommendedName>
    </domain>
</protein>
<dbReference type="InterPro" id="IPR000807">
    <property type="entry name" value="ImidazoleglycerolP_deHydtase"/>
</dbReference>
<feature type="binding site" evidence="10">
    <location>
        <position position="11"/>
    </location>
    <ligand>
        <name>Mg(2+)</name>
        <dbReference type="ChEBI" id="CHEBI:18420"/>
    </ligand>
</feature>
<dbReference type="Pfam" id="PF13242">
    <property type="entry name" value="Hydrolase_like"/>
    <property type="match status" value="1"/>
</dbReference>
<feature type="binding site" evidence="10">
    <location>
        <position position="92"/>
    </location>
    <ligand>
        <name>Zn(2+)</name>
        <dbReference type="ChEBI" id="CHEBI:29105"/>
    </ligand>
</feature>
<comment type="catalytic activity">
    <reaction evidence="10">
        <text>L-histidinol phosphate + H2O = L-histidinol + phosphate</text>
        <dbReference type="Rhea" id="RHEA:14465"/>
        <dbReference type="ChEBI" id="CHEBI:15377"/>
        <dbReference type="ChEBI" id="CHEBI:43474"/>
        <dbReference type="ChEBI" id="CHEBI:57699"/>
        <dbReference type="ChEBI" id="CHEBI:57980"/>
        <dbReference type="EC" id="3.1.3.15"/>
    </reaction>
</comment>
<comment type="cofactor">
    <cofactor evidence="10">
        <name>Zn(2+)</name>
        <dbReference type="ChEBI" id="CHEBI:29105"/>
    </cofactor>
</comment>
<dbReference type="PROSITE" id="PS00955">
    <property type="entry name" value="IGP_DEHYDRATASE_2"/>
    <property type="match status" value="1"/>
</dbReference>
<dbReference type="InterPro" id="IPR006543">
    <property type="entry name" value="Histidinol-phos"/>
</dbReference>
<feature type="binding site" evidence="10">
    <location>
        <position position="9"/>
    </location>
    <ligand>
        <name>Mg(2+)</name>
        <dbReference type="ChEBI" id="CHEBI:18420"/>
    </ligand>
</feature>
<keyword evidence="3 10" id="KW-0028">Amino-acid biosynthesis</keyword>
<feature type="binding site" evidence="10">
    <location>
        <position position="102"/>
    </location>
    <ligand>
        <name>Zn(2+)</name>
        <dbReference type="ChEBI" id="CHEBI:29105"/>
    </ligand>
</feature>
<evidence type="ECO:0000256" key="4">
    <source>
        <dbReference type="ARBA" id="ARBA00022723"/>
    </source>
</evidence>
<dbReference type="InterPro" id="IPR020566">
    <property type="entry name" value="His_synth_bifunc_HisB"/>
</dbReference>
<comment type="subcellular location">
    <subcellularLocation>
        <location evidence="10">Cytoplasm</location>
    </subcellularLocation>
</comment>
<dbReference type="InterPro" id="IPR006549">
    <property type="entry name" value="HAD-SF_hydro_IIIA"/>
</dbReference>
<comment type="cofactor">
    <cofactor evidence="10">
        <name>Mg(2+)</name>
        <dbReference type="ChEBI" id="CHEBI:18420"/>
    </cofactor>
</comment>
<keyword evidence="5 10" id="KW-0378">Hydrolase</keyword>
<dbReference type="EC" id="4.2.1.19" evidence="10"/>
<dbReference type="GO" id="GO:0046872">
    <property type="term" value="F:metal ion binding"/>
    <property type="evidence" value="ECO:0007669"/>
    <property type="project" value="UniProtKB-KW"/>
</dbReference>
<keyword evidence="6 10" id="KW-0460">Magnesium</keyword>
<dbReference type="EMBL" id="WEHX01000047">
    <property type="protein sequence ID" value="KAB7658296.1"/>
    <property type="molecule type" value="Genomic_DNA"/>
</dbReference>
<feature type="active site" description="Proton donor" evidence="10">
    <location>
        <position position="11"/>
    </location>
</feature>
<sequence length="361" mass="40394">MAERILFVDRDGTILEEPEDYQVDDFKKMRFVEGVLPALKALKDAGWKLVMVSNQDGLGTSSFPTETFEGPHNLMMQILESQGAKFDEVLICPHMPGDGCACRKPGTGLVKKYLRRGAMDRKNSYVIGDRETDLKLAENMGLAGIRVGPEGEPWRAVEARLLASLPQTPKTDRHAVVERKTKETDIRVEVWLDREGENEISTGIGFFDHMLEQIAQHGGMRLHLKAKGDLQVDCHHTVEDTGLALGEAIRLALGDKRGIRRFGFLLPMDEALCRVALDISGRPWLTFKAKFKNQFVGDLATEMIEHFFRSFSQAMGITLNMKAKGKNDHHVAESLFKALGRTLRDAKRIEGHELPSSKGVL</sequence>
<dbReference type="InterPro" id="IPR005954">
    <property type="entry name" value="HisB_N"/>
</dbReference>
<dbReference type="NCBIfam" id="NF002114">
    <property type="entry name" value="PRK00951.2-4"/>
    <property type="match status" value="1"/>
</dbReference>
<comment type="similarity">
    <text evidence="10">In the C-terminal section; belongs to the imidazoleglycerol-phosphate dehydratase family.</text>
</comment>
<evidence type="ECO:0000256" key="5">
    <source>
        <dbReference type="ARBA" id="ARBA00022801"/>
    </source>
</evidence>
<dbReference type="GO" id="GO:0005737">
    <property type="term" value="C:cytoplasm"/>
    <property type="evidence" value="ECO:0007669"/>
    <property type="project" value="UniProtKB-SubCell"/>
</dbReference>
<keyword evidence="4 10" id="KW-0479">Metal-binding</keyword>
<evidence type="ECO:0000313" key="11">
    <source>
        <dbReference type="EMBL" id="KAB7658296.1"/>
    </source>
</evidence>
<dbReference type="GO" id="GO:0004424">
    <property type="term" value="F:imidazoleglycerol-phosphate dehydratase activity"/>
    <property type="evidence" value="ECO:0007669"/>
    <property type="project" value="UniProtKB-UniRule"/>
</dbReference>
<evidence type="ECO:0000256" key="6">
    <source>
        <dbReference type="ARBA" id="ARBA00022842"/>
    </source>
</evidence>
<keyword evidence="7 10" id="KW-0368">Histidine biosynthesis</keyword>
<evidence type="ECO:0000256" key="7">
    <source>
        <dbReference type="ARBA" id="ARBA00023102"/>
    </source>
</evidence>
<dbReference type="InterPro" id="IPR023214">
    <property type="entry name" value="HAD_sf"/>
</dbReference>
<organism evidence="11 12">
    <name type="scientific">Sutterella seckii</name>
    <dbReference type="NCBI Taxonomy" id="1944635"/>
    <lineage>
        <taxon>Bacteria</taxon>
        <taxon>Pseudomonadati</taxon>
        <taxon>Pseudomonadota</taxon>
        <taxon>Betaproteobacteria</taxon>
        <taxon>Burkholderiales</taxon>
        <taxon>Sutterellaceae</taxon>
        <taxon>Sutterella</taxon>
    </lineage>
</organism>
<evidence type="ECO:0000256" key="8">
    <source>
        <dbReference type="ARBA" id="ARBA00023239"/>
    </source>
</evidence>
<dbReference type="Pfam" id="PF00475">
    <property type="entry name" value="IGPD"/>
    <property type="match status" value="1"/>
</dbReference>
<dbReference type="InterPro" id="IPR038494">
    <property type="entry name" value="IGPD_sf"/>
</dbReference>
<evidence type="ECO:0000256" key="9">
    <source>
        <dbReference type="ARBA" id="ARBA00023268"/>
    </source>
</evidence>
<feature type="region of interest" description="Imidazoleglycerol-phosphate dehydratase" evidence="10">
    <location>
        <begin position="173"/>
        <end position="361"/>
    </location>
</feature>
<reference evidence="11 12" key="1">
    <citation type="submission" date="2019-10" db="EMBL/GenBank/DDBJ databases">
        <title>Genome diversity of Sutterella seckii.</title>
        <authorList>
            <person name="Chaplin A.V."/>
            <person name="Sokolova S.R."/>
            <person name="Mosin K.A."/>
            <person name="Ivanova E.L."/>
            <person name="Kochetkova T.O."/>
            <person name="Goltsov A.Y."/>
            <person name="Trofimov D.Y."/>
            <person name="Efimov B.A."/>
        </authorList>
    </citation>
    <scope>NUCLEOTIDE SEQUENCE [LARGE SCALE GENOMIC DNA]</scope>
    <source>
        <strain evidence="11 12">ASD393</strain>
    </source>
</reference>
<dbReference type="NCBIfam" id="NF002111">
    <property type="entry name" value="PRK00951.2-1"/>
    <property type="match status" value="1"/>
</dbReference>
<dbReference type="RefSeq" id="WP_152158531.1">
    <property type="nucleotide sequence ID" value="NZ_WEHX01000047.1"/>
</dbReference>
<feature type="binding site" evidence="10">
    <location>
        <position position="100"/>
    </location>
    <ligand>
        <name>Zn(2+)</name>
        <dbReference type="ChEBI" id="CHEBI:29105"/>
    </ligand>
</feature>
<feature type="active site" description="Nucleophile" evidence="10">
    <location>
        <position position="9"/>
    </location>
</feature>
<dbReference type="CDD" id="cd07503">
    <property type="entry name" value="HAD_HisB-N"/>
    <property type="match status" value="1"/>
</dbReference>
<dbReference type="AlphaFoldDB" id="A0A6I1EPV3"/>
<comment type="caution">
    <text evidence="11">The sequence shown here is derived from an EMBL/GenBank/DDBJ whole genome shotgun (WGS) entry which is preliminary data.</text>
</comment>
<dbReference type="NCBIfam" id="TIGR01656">
    <property type="entry name" value="Histidinol-ppas"/>
    <property type="match status" value="1"/>
</dbReference>
<comment type="pathway">
    <text evidence="1 10">Amino-acid biosynthesis; L-histidine biosynthesis; L-histidine from 5-phospho-alpha-D-ribose 1-diphosphate: step 6/9.</text>
</comment>
<dbReference type="PANTHER" id="PTHR23133:SF2">
    <property type="entry name" value="IMIDAZOLEGLYCEROL-PHOSPHATE DEHYDRATASE"/>
    <property type="match status" value="1"/>
</dbReference>
<dbReference type="EC" id="3.1.3.15" evidence="10"/>
<dbReference type="NCBIfam" id="TIGR01261">
    <property type="entry name" value="hisB_Nterm"/>
    <property type="match status" value="1"/>
</dbReference>
<comment type="pathway">
    <text evidence="10">Amino-acid biosynthesis; L-histidine biosynthesis; L-histidine from 5-phospho-alpha-D-ribose 1-diphosphate: step 8/9.</text>
</comment>
<dbReference type="InterPro" id="IPR020568">
    <property type="entry name" value="Ribosomal_Su5_D2-typ_SF"/>
</dbReference>
<dbReference type="InterPro" id="IPR036412">
    <property type="entry name" value="HAD-like_sf"/>
</dbReference>
<gene>
    <name evidence="10 11" type="primary">hisB</name>
    <name evidence="11" type="ORF">GBM95_07465</name>
</gene>
<dbReference type="HAMAP" id="MF_00076">
    <property type="entry name" value="HisB"/>
    <property type="match status" value="1"/>
</dbReference>
<keyword evidence="2 10" id="KW-0963">Cytoplasm</keyword>
<evidence type="ECO:0000256" key="1">
    <source>
        <dbReference type="ARBA" id="ARBA00005047"/>
    </source>
</evidence>
<dbReference type="CDD" id="cd07914">
    <property type="entry name" value="IGPD"/>
    <property type="match status" value="1"/>
</dbReference>
<keyword evidence="8 10" id="KW-0456">Lyase</keyword>
<dbReference type="NCBIfam" id="TIGR01662">
    <property type="entry name" value="HAD-SF-IIIA"/>
    <property type="match status" value="1"/>
</dbReference>
<feature type="binding site" evidence="10">
    <location>
        <position position="94"/>
    </location>
    <ligand>
        <name>Zn(2+)</name>
        <dbReference type="ChEBI" id="CHEBI:29105"/>
    </ligand>
</feature>
<dbReference type="UniPathway" id="UPA00031">
    <property type="reaction ID" value="UER00011"/>
</dbReference>
<dbReference type="InterPro" id="IPR020565">
    <property type="entry name" value="ImidazoleglycerP_deHydtase_CS"/>
</dbReference>
<dbReference type="NCBIfam" id="NF003937">
    <property type="entry name" value="PRK05446.1"/>
    <property type="match status" value="1"/>
</dbReference>
<name>A0A6I1EPV3_9BURK</name>
<feature type="region of interest" description="Histidinol-phosphatase" evidence="10">
    <location>
        <begin position="1"/>
        <end position="172"/>
    </location>
</feature>
<dbReference type="SUPFAM" id="SSF54211">
    <property type="entry name" value="Ribosomal protein S5 domain 2-like"/>
    <property type="match status" value="2"/>
</dbReference>
<dbReference type="PANTHER" id="PTHR23133">
    <property type="entry name" value="IMIDAZOLEGLYCEROL-PHOSPHATE DEHYDRATASE HIS7"/>
    <property type="match status" value="1"/>
</dbReference>
<feature type="binding site" evidence="10">
    <location>
        <position position="129"/>
    </location>
    <ligand>
        <name>Mg(2+)</name>
        <dbReference type="ChEBI" id="CHEBI:18420"/>
    </ligand>
</feature>
<dbReference type="GO" id="GO:0000105">
    <property type="term" value="P:L-histidine biosynthetic process"/>
    <property type="evidence" value="ECO:0007669"/>
    <property type="project" value="UniProtKB-UniRule"/>
</dbReference>
<dbReference type="PROSITE" id="PS00954">
    <property type="entry name" value="IGP_DEHYDRATASE_1"/>
    <property type="match status" value="1"/>
</dbReference>
<dbReference type="FunFam" id="3.30.230.40:FF:000003">
    <property type="entry name" value="Imidazoleglycerol-phosphate dehydratase HisB"/>
    <property type="match status" value="1"/>
</dbReference>
<comment type="catalytic activity">
    <reaction evidence="10">
        <text>D-erythro-1-(imidazol-4-yl)glycerol 3-phosphate = 3-(imidazol-4-yl)-2-oxopropyl phosphate + H2O</text>
        <dbReference type="Rhea" id="RHEA:11040"/>
        <dbReference type="ChEBI" id="CHEBI:15377"/>
        <dbReference type="ChEBI" id="CHEBI:57766"/>
        <dbReference type="ChEBI" id="CHEBI:58278"/>
        <dbReference type="EC" id="4.2.1.19"/>
    </reaction>
</comment>
<evidence type="ECO:0000256" key="3">
    <source>
        <dbReference type="ARBA" id="ARBA00022605"/>
    </source>
</evidence>
<evidence type="ECO:0000256" key="10">
    <source>
        <dbReference type="HAMAP-Rule" id="MF_01022"/>
    </source>
</evidence>
<dbReference type="Proteomes" id="UP000430564">
    <property type="component" value="Unassembled WGS sequence"/>
</dbReference>
<dbReference type="SUPFAM" id="SSF56784">
    <property type="entry name" value="HAD-like"/>
    <property type="match status" value="1"/>
</dbReference>
<keyword evidence="9 10" id="KW-0511">Multifunctional enzyme</keyword>
<accession>A0A6I1EPV3</accession>
<dbReference type="GO" id="GO:0004401">
    <property type="term" value="F:histidinol-phosphatase activity"/>
    <property type="evidence" value="ECO:0007669"/>
    <property type="project" value="UniProtKB-UniRule"/>
</dbReference>
<proteinExistence type="inferred from homology"/>
<comment type="similarity">
    <text evidence="10">In the N-terminal section; belongs to the histidinol-phosphatase family.</text>
</comment>
<evidence type="ECO:0000313" key="12">
    <source>
        <dbReference type="Proteomes" id="UP000430564"/>
    </source>
</evidence>
<dbReference type="FunFam" id="3.30.230.40:FF:000001">
    <property type="entry name" value="Imidazoleglycerol-phosphate dehydratase HisB"/>
    <property type="match status" value="1"/>
</dbReference>
<dbReference type="Gene3D" id="3.30.230.40">
    <property type="entry name" value="Imidazole glycerol phosphate dehydratase, domain 1"/>
    <property type="match status" value="2"/>
</dbReference>
<keyword evidence="10" id="KW-0862">Zinc</keyword>
<evidence type="ECO:0000256" key="2">
    <source>
        <dbReference type="ARBA" id="ARBA00022490"/>
    </source>
</evidence>
<dbReference type="HAMAP" id="MF_01022">
    <property type="entry name" value="Bifunc_HisB"/>
    <property type="match status" value="1"/>
</dbReference>
<dbReference type="Gene3D" id="3.40.50.1000">
    <property type="entry name" value="HAD superfamily/HAD-like"/>
    <property type="match status" value="1"/>
</dbReference>
<dbReference type="OrthoDB" id="9790411at2"/>